<keyword evidence="3" id="KW-0808">Transferase</keyword>
<evidence type="ECO:0000256" key="2">
    <source>
        <dbReference type="ARBA" id="ARBA00005992"/>
    </source>
</evidence>
<dbReference type="PROSITE" id="PS52029">
    <property type="entry name" value="LD_TPASE"/>
    <property type="match status" value="1"/>
</dbReference>
<keyword evidence="6 7" id="KW-0961">Cell wall biogenesis/degradation</keyword>
<reference evidence="11" key="2">
    <citation type="submission" date="2023-07" db="EMBL/GenBank/DDBJ databases">
        <authorList>
            <person name="Shen H."/>
        </authorList>
    </citation>
    <scope>NUCLEOTIDE SEQUENCE</scope>
    <source>
        <strain evidence="11">TNR-22</strain>
    </source>
</reference>
<evidence type="ECO:0000256" key="6">
    <source>
        <dbReference type="ARBA" id="ARBA00023316"/>
    </source>
</evidence>
<evidence type="ECO:0000256" key="3">
    <source>
        <dbReference type="ARBA" id="ARBA00022679"/>
    </source>
</evidence>
<protein>
    <recommendedName>
        <fullName evidence="10">L,D-TPase catalytic domain-containing protein</fullName>
    </recommendedName>
</protein>
<comment type="similarity">
    <text evidence="2">Belongs to the YkuD family.</text>
</comment>
<feature type="compositionally biased region" description="Low complexity" evidence="9">
    <location>
        <begin position="427"/>
        <end position="440"/>
    </location>
</feature>
<feature type="active site" description="Nucleophile" evidence="7">
    <location>
        <position position="156"/>
    </location>
</feature>
<dbReference type="PANTHER" id="PTHR36699:SF1">
    <property type="entry name" value="L,D-TRANSPEPTIDASE YAFK-RELATED"/>
    <property type="match status" value="1"/>
</dbReference>
<dbReference type="Pfam" id="PF03734">
    <property type="entry name" value="YkuD"/>
    <property type="match status" value="1"/>
</dbReference>
<dbReference type="InterPro" id="IPR005490">
    <property type="entry name" value="LD_TPept_cat_dom"/>
</dbReference>
<feature type="coiled-coil region" evidence="8">
    <location>
        <begin position="356"/>
        <end position="384"/>
    </location>
</feature>
<evidence type="ECO:0000256" key="4">
    <source>
        <dbReference type="ARBA" id="ARBA00022960"/>
    </source>
</evidence>
<evidence type="ECO:0000256" key="8">
    <source>
        <dbReference type="SAM" id="Coils"/>
    </source>
</evidence>
<comment type="caution">
    <text evidence="11">The sequence shown here is derived from an EMBL/GenBank/DDBJ whole genome shotgun (WGS) entry which is preliminary data.</text>
</comment>
<feature type="compositionally biased region" description="Low complexity" evidence="9">
    <location>
        <begin position="476"/>
        <end position="488"/>
    </location>
</feature>
<keyword evidence="5 7" id="KW-0573">Peptidoglycan synthesis</keyword>
<evidence type="ECO:0000313" key="11">
    <source>
        <dbReference type="EMBL" id="MDO6965152.1"/>
    </source>
</evidence>
<reference evidence="11" key="1">
    <citation type="journal article" date="2015" name="Int. J. Syst. Evol. Microbiol.">
        <title>Rhizobium alvei sp. nov., isolated from a freshwater river.</title>
        <authorList>
            <person name="Sheu S.Y."/>
            <person name="Huang H.W."/>
            <person name="Young C.C."/>
            <person name="Chen W.M."/>
        </authorList>
    </citation>
    <scope>NUCLEOTIDE SEQUENCE</scope>
    <source>
        <strain evidence="11">TNR-22</strain>
    </source>
</reference>
<evidence type="ECO:0000256" key="7">
    <source>
        <dbReference type="PROSITE-ProRule" id="PRU01373"/>
    </source>
</evidence>
<dbReference type="SUPFAM" id="SSF141523">
    <property type="entry name" value="L,D-transpeptidase catalytic domain-like"/>
    <property type="match status" value="1"/>
</dbReference>
<accession>A0ABT8YPD7</accession>
<evidence type="ECO:0000256" key="1">
    <source>
        <dbReference type="ARBA" id="ARBA00004752"/>
    </source>
</evidence>
<sequence length="499" mass="54985">MRVLPALALVASALLLGSCTQDTLEIVSVQDRVAHPLPPKMQEKLRKLGLSMASPIMMRIFKEEEVLEVWKADSANRYKLVATYPICAWSGQLGPKKKEGDRQAPEGFYNITPGQMNPNSSYYLSFDIGYPNKFDRAYGRTGSNLMVHGACSSAGCYSMSDAAVLQIYAFAREAFKGGQKSFQIQAYPFRMTAENMAKHRFSPHYDFWQNIKTGYDHFEITKRPPEVDVCEKKYVFNQVTSGKLSASGKCPPMSTPPALASAYATYSKSYETAFQSASAKWGANDWKDIPEFDRKAADRLARRKGKTKNIPNDADYVIVDPKAKITPTSDTVTSYSAAYAKIQARKAGIPPQVEYISVAEIEARKKAEEAKRKEDEKLAKQLAKTRVPVPEANPLKPAVTAEVKEESPANPIWSLFAGRKVDDNKQASPPVAAETAAVTAGQTVHKSDEAKASKKTNRGLTTEPEQAAKPADTNDQAAAVQPIAPAEEPAAKKPFWKIW</sequence>
<evidence type="ECO:0000256" key="5">
    <source>
        <dbReference type="ARBA" id="ARBA00022984"/>
    </source>
</evidence>
<keyword evidence="4 7" id="KW-0133">Cell shape</keyword>
<dbReference type="Proteomes" id="UP001174932">
    <property type="component" value="Unassembled WGS sequence"/>
</dbReference>
<name>A0ABT8YPD7_9HYPH</name>
<keyword evidence="8" id="KW-0175">Coiled coil</keyword>
<evidence type="ECO:0000259" key="10">
    <source>
        <dbReference type="PROSITE" id="PS52029"/>
    </source>
</evidence>
<evidence type="ECO:0000313" key="12">
    <source>
        <dbReference type="Proteomes" id="UP001174932"/>
    </source>
</evidence>
<feature type="domain" description="L,D-TPase catalytic" evidence="10">
    <location>
        <begin position="56"/>
        <end position="187"/>
    </location>
</feature>
<feature type="active site" description="Proton donor/acceptor" evidence="7">
    <location>
        <position position="148"/>
    </location>
</feature>
<dbReference type="EMBL" id="JAUOZU010000009">
    <property type="protein sequence ID" value="MDO6965152.1"/>
    <property type="molecule type" value="Genomic_DNA"/>
</dbReference>
<organism evidence="11 12">
    <name type="scientific">Rhizobium alvei</name>
    <dbReference type="NCBI Taxonomy" id="1132659"/>
    <lineage>
        <taxon>Bacteria</taxon>
        <taxon>Pseudomonadati</taxon>
        <taxon>Pseudomonadota</taxon>
        <taxon>Alphaproteobacteria</taxon>
        <taxon>Hyphomicrobiales</taxon>
        <taxon>Rhizobiaceae</taxon>
        <taxon>Rhizobium/Agrobacterium group</taxon>
        <taxon>Rhizobium</taxon>
    </lineage>
</organism>
<comment type="pathway">
    <text evidence="1 7">Cell wall biogenesis; peptidoglycan biosynthesis.</text>
</comment>
<dbReference type="PANTHER" id="PTHR36699">
    <property type="entry name" value="LD-TRANSPEPTIDASE"/>
    <property type="match status" value="1"/>
</dbReference>
<evidence type="ECO:0000256" key="9">
    <source>
        <dbReference type="SAM" id="MobiDB-lite"/>
    </source>
</evidence>
<proteinExistence type="inferred from homology"/>
<dbReference type="RefSeq" id="WP_304377084.1">
    <property type="nucleotide sequence ID" value="NZ_JAUOZU010000009.1"/>
</dbReference>
<keyword evidence="12" id="KW-1185">Reference proteome</keyword>
<feature type="region of interest" description="Disordered" evidence="9">
    <location>
        <begin position="423"/>
        <end position="499"/>
    </location>
</feature>
<dbReference type="InterPro" id="IPR038063">
    <property type="entry name" value="Transpep_catalytic_dom"/>
</dbReference>
<gene>
    <name evidence="11" type="ORF">Q4481_14380</name>
</gene>
<dbReference type="PROSITE" id="PS51257">
    <property type="entry name" value="PROKAR_LIPOPROTEIN"/>
    <property type="match status" value="1"/>
</dbReference>